<keyword evidence="4" id="KW-1185">Reference proteome</keyword>
<comment type="similarity">
    <text evidence="1">Belongs to the 4-hydroxybenzoyl-CoA thioesterase family.</text>
</comment>
<dbReference type="PANTHER" id="PTHR31793:SF27">
    <property type="entry name" value="NOVEL THIOESTERASE SUPERFAMILY DOMAIN AND SAPOSIN A-TYPE DOMAIN CONTAINING PROTEIN (0610012H03RIK)"/>
    <property type="match status" value="1"/>
</dbReference>
<sequence>MARVHVALPETLPFVTRLTVRVTDLNYGGHVGNDTVLAFCQQARAEFFAALGYRELDVEGLGIIVADAAIQYRAEAFAGDHLEIAVGAHDHNRRGCDLAYRLHRPADDTEIARAKTGIVFFDYRERRIAHAPEAFRERLAQRFHTP</sequence>
<dbReference type="InterPro" id="IPR050563">
    <property type="entry name" value="4-hydroxybenzoyl-CoA_TE"/>
</dbReference>
<dbReference type="Pfam" id="PF13279">
    <property type="entry name" value="4HBT_2"/>
    <property type="match status" value="1"/>
</dbReference>
<dbReference type="PANTHER" id="PTHR31793">
    <property type="entry name" value="4-HYDROXYBENZOYL-COA THIOESTERASE FAMILY MEMBER"/>
    <property type="match status" value="1"/>
</dbReference>
<dbReference type="GO" id="GO:0047617">
    <property type="term" value="F:fatty acyl-CoA hydrolase activity"/>
    <property type="evidence" value="ECO:0007669"/>
    <property type="project" value="TreeGrafter"/>
</dbReference>
<dbReference type="OrthoDB" id="333038at2"/>
<proteinExistence type="inferred from homology"/>
<evidence type="ECO:0000313" key="4">
    <source>
        <dbReference type="Proteomes" id="UP000245474"/>
    </source>
</evidence>
<accession>A0A2U2MZG8</accession>
<dbReference type="AlphaFoldDB" id="A0A2U2MZG8"/>
<dbReference type="SUPFAM" id="SSF54637">
    <property type="entry name" value="Thioesterase/thiol ester dehydrase-isomerase"/>
    <property type="match status" value="1"/>
</dbReference>
<protein>
    <submittedName>
        <fullName evidence="3">Thioesterase</fullName>
    </submittedName>
</protein>
<dbReference type="InterPro" id="IPR029069">
    <property type="entry name" value="HotDog_dom_sf"/>
</dbReference>
<reference evidence="3 4" key="1">
    <citation type="submission" date="2018-05" db="EMBL/GenBank/DDBJ databases">
        <title>Spiribacter halobius sp. nov., a moderately halophilic bacterium isolated from marine solar saltern.</title>
        <authorList>
            <person name="Zheng W.-S."/>
            <person name="Lu D.-C."/>
            <person name="Du Z.-J."/>
        </authorList>
    </citation>
    <scope>NUCLEOTIDE SEQUENCE [LARGE SCALE GENOMIC DNA]</scope>
    <source>
        <strain evidence="3 4">E85</strain>
    </source>
</reference>
<evidence type="ECO:0000256" key="1">
    <source>
        <dbReference type="ARBA" id="ARBA00005953"/>
    </source>
</evidence>
<dbReference type="Gene3D" id="3.10.129.10">
    <property type="entry name" value="Hotdog Thioesterase"/>
    <property type="match status" value="1"/>
</dbReference>
<evidence type="ECO:0000256" key="2">
    <source>
        <dbReference type="ARBA" id="ARBA00022801"/>
    </source>
</evidence>
<dbReference type="RefSeq" id="WP_109679098.1">
    <property type="nucleotide sequence ID" value="NZ_CP086615.1"/>
</dbReference>
<dbReference type="Proteomes" id="UP000245474">
    <property type="component" value="Unassembled WGS sequence"/>
</dbReference>
<name>A0A2U2MZG8_9GAMM</name>
<evidence type="ECO:0000313" key="3">
    <source>
        <dbReference type="EMBL" id="PWG62381.1"/>
    </source>
</evidence>
<keyword evidence="2" id="KW-0378">Hydrolase</keyword>
<dbReference type="EMBL" id="QFFI01000019">
    <property type="protein sequence ID" value="PWG62381.1"/>
    <property type="molecule type" value="Genomic_DNA"/>
</dbReference>
<gene>
    <name evidence="3" type="ORF">DEM34_12205</name>
</gene>
<organism evidence="3 4">
    <name type="scientific">Sediminicurvatus halobius</name>
    <dbReference type="NCBI Taxonomy" id="2182432"/>
    <lineage>
        <taxon>Bacteria</taxon>
        <taxon>Pseudomonadati</taxon>
        <taxon>Pseudomonadota</taxon>
        <taxon>Gammaproteobacteria</taxon>
        <taxon>Chromatiales</taxon>
        <taxon>Ectothiorhodospiraceae</taxon>
        <taxon>Sediminicurvatus</taxon>
    </lineage>
</organism>
<comment type="caution">
    <text evidence="3">The sequence shown here is derived from an EMBL/GenBank/DDBJ whole genome shotgun (WGS) entry which is preliminary data.</text>
</comment>
<dbReference type="CDD" id="cd00586">
    <property type="entry name" value="4HBT"/>
    <property type="match status" value="1"/>
</dbReference>